<dbReference type="PANTHER" id="PTHR42852:SF17">
    <property type="entry name" value="THIOREDOXIN-LIKE PROTEIN HI_1115"/>
    <property type="match status" value="1"/>
</dbReference>
<comment type="caution">
    <text evidence="3">The sequence shown here is derived from an EMBL/GenBank/DDBJ whole genome shotgun (WGS) entry which is preliminary data.</text>
</comment>
<accession>A0A5C7DXJ9</accession>
<sequence>MKIKILITSLIIFIFFNACSNEKENTHDGGNNQASLSQSENINFTLKFLDGRKLFIKTNNQNFYFDDTSKAKLFVFFTTWCAPCKVEIPHLNNLYQKYKDRFEVIALSLEENKEQEMFEFIQEYKIAYPVAIGENNFVFSKILNVGAIPTMVLFNAKGEKVKEYLGVIPEEMLDVDIQKAIL</sequence>
<keyword evidence="1" id="KW-0732">Signal</keyword>
<protein>
    <submittedName>
        <fullName evidence="3">TlpA family protein disulfide reductase</fullName>
    </submittedName>
</protein>
<evidence type="ECO:0000313" key="4">
    <source>
        <dbReference type="Proteomes" id="UP000321310"/>
    </source>
</evidence>
<dbReference type="InterPro" id="IPR036249">
    <property type="entry name" value="Thioredoxin-like_sf"/>
</dbReference>
<evidence type="ECO:0000313" key="3">
    <source>
        <dbReference type="EMBL" id="TXE81302.1"/>
    </source>
</evidence>
<dbReference type="SUPFAM" id="SSF52833">
    <property type="entry name" value="Thioredoxin-like"/>
    <property type="match status" value="1"/>
</dbReference>
<evidence type="ECO:0000256" key="1">
    <source>
        <dbReference type="SAM" id="SignalP"/>
    </source>
</evidence>
<feature type="domain" description="Thioredoxin" evidence="2">
    <location>
        <begin position="35"/>
        <end position="182"/>
    </location>
</feature>
<dbReference type="InterPro" id="IPR013766">
    <property type="entry name" value="Thioredoxin_domain"/>
</dbReference>
<gene>
    <name evidence="3" type="ORF">FPD46_05620</name>
</gene>
<name>A0A5C7DXJ9_9BACT</name>
<feature type="signal peptide" evidence="1">
    <location>
        <begin position="1"/>
        <end position="20"/>
    </location>
</feature>
<dbReference type="Pfam" id="PF13905">
    <property type="entry name" value="Thioredoxin_8"/>
    <property type="match status" value="1"/>
</dbReference>
<dbReference type="RefSeq" id="WP_147575700.1">
    <property type="nucleotide sequence ID" value="NZ_VOWB01000048.1"/>
</dbReference>
<proteinExistence type="predicted"/>
<dbReference type="InterPro" id="IPR050553">
    <property type="entry name" value="Thioredoxin_ResA/DsbE_sf"/>
</dbReference>
<dbReference type="Gene3D" id="3.40.30.10">
    <property type="entry name" value="Glutaredoxin"/>
    <property type="match status" value="1"/>
</dbReference>
<reference evidence="3 4" key="1">
    <citation type="submission" date="2019-07" db="EMBL/GenBank/DDBJ databases">
        <title>Rapid identification of Enteric Bacteria from Whole Genome Sequences (WGS) using Average Nucleotide Identity (ANI).</title>
        <authorList>
            <person name="Lane C."/>
        </authorList>
    </citation>
    <scope>NUCLEOTIDE SEQUENCE [LARGE SCALE GENOMIC DNA]</scope>
    <source>
        <strain evidence="3 4">2016D-0250</strain>
    </source>
</reference>
<dbReference type="Proteomes" id="UP000321310">
    <property type="component" value="Unassembled WGS sequence"/>
</dbReference>
<dbReference type="InterPro" id="IPR012336">
    <property type="entry name" value="Thioredoxin-like_fold"/>
</dbReference>
<evidence type="ECO:0000259" key="2">
    <source>
        <dbReference type="PROSITE" id="PS51352"/>
    </source>
</evidence>
<organism evidence="3 4">
    <name type="scientific">Campylobacter peloridis</name>
    <dbReference type="NCBI Taxonomy" id="488546"/>
    <lineage>
        <taxon>Bacteria</taxon>
        <taxon>Pseudomonadati</taxon>
        <taxon>Campylobacterota</taxon>
        <taxon>Epsilonproteobacteria</taxon>
        <taxon>Campylobacterales</taxon>
        <taxon>Campylobacteraceae</taxon>
        <taxon>Campylobacter</taxon>
    </lineage>
</organism>
<dbReference type="AlphaFoldDB" id="A0A5C7DXJ9"/>
<dbReference type="PROSITE" id="PS51352">
    <property type="entry name" value="THIOREDOXIN_2"/>
    <property type="match status" value="1"/>
</dbReference>
<feature type="chain" id="PRO_5023050838" evidence="1">
    <location>
        <begin position="21"/>
        <end position="182"/>
    </location>
</feature>
<dbReference type="EMBL" id="VOWB01000048">
    <property type="protein sequence ID" value="TXE81302.1"/>
    <property type="molecule type" value="Genomic_DNA"/>
</dbReference>
<dbReference type="PANTHER" id="PTHR42852">
    <property type="entry name" value="THIOL:DISULFIDE INTERCHANGE PROTEIN DSBE"/>
    <property type="match status" value="1"/>
</dbReference>
<dbReference type="CDD" id="cd02966">
    <property type="entry name" value="TlpA_like_family"/>
    <property type="match status" value="1"/>
</dbReference>